<dbReference type="InterPro" id="IPR011547">
    <property type="entry name" value="SLC26A/SulP_dom"/>
</dbReference>
<feature type="domain" description="STAS" evidence="6">
    <location>
        <begin position="450"/>
        <end position="561"/>
    </location>
</feature>
<evidence type="ECO:0000256" key="3">
    <source>
        <dbReference type="ARBA" id="ARBA00022989"/>
    </source>
</evidence>
<dbReference type="Proteomes" id="UP000322165">
    <property type="component" value="Unassembled WGS sequence"/>
</dbReference>
<feature type="transmembrane region" description="Helical" evidence="5">
    <location>
        <begin position="255"/>
        <end position="277"/>
    </location>
</feature>
<evidence type="ECO:0000259" key="6">
    <source>
        <dbReference type="PROSITE" id="PS50801"/>
    </source>
</evidence>
<evidence type="ECO:0000256" key="1">
    <source>
        <dbReference type="ARBA" id="ARBA00004141"/>
    </source>
</evidence>
<dbReference type="PANTHER" id="PTHR11814">
    <property type="entry name" value="SULFATE TRANSPORTER"/>
    <property type="match status" value="1"/>
</dbReference>
<evidence type="ECO:0000313" key="8">
    <source>
        <dbReference type="Proteomes" id="UP000322165"/>
    </source>
</evidence>
<organism evidence="7 8">
    <name type="scientific">Arenimonas fontis</name>
    <dbReference type="NCBI Taxonomy" id="2608255"/>
    <lineage>
        <taxon>Bacteria</taxon>
        <taxon>Pseudomonadati</taxon>
        <taxon>Pseudomonadota</taxon>
        <taxon>Gammaproteobacteria</taxon>
        <taxon>Lysobacterales</taxon>
        <taxon>Lysobacteraceae</taxon>
        <taxon>Arenimonas</taxon>
    </lineage>
</organism>
<dbReference type="SUPFAM" id="SSF52091">
    <property type="entry name" value="SpoIIaa-like"/>
    <property type="match status" value="1"/>
</dbReference>
<feature type="transmembrane region" description="Helical" evidence="5">
    <location>
        <begin position="100"/>
        <end position="120"/>
    </location>
</feature>
<feature type="transmembrane region" description="Helical" evidence="5">
    <location>
        <begin position="347"/>
        <end position="365"/>
    </location>
</feature>
<gene>
    <name evidence="7" type="primary">sulP</name>
    <name evidence="7" type="ORF">F0415_02750</name>
</gene>
<sequence length="572" mass="60255">MPPLPEPPVFLPKLLTVWREGYGLRDLRADAVAGLTVAIVALPLAMALAIASGAKPETGLLTAIVAGFLISALGGSRFQIGGPTGAFIPVVYAVIARHGFDGLVLATLMAGVMLVAAGLLRIGTLMKYVPQPLVTGFTSGIAVIILASQFKDLLGLQVADVPADFLPKLEVLWQHLGEFNPWAFGLALGCVALIIGLRRLSQTAPGFLIAVVAASVLVAAAGIPVDTIGSRFGGIPTSLPAPQLPSLDWARMVELLPAAFTIAFLAGIESLLSAVVADGMSGGRHRSNTELVAQGLANSASALFGGLPATGAIARTATNIRAGARTPVAGMLHALFLLLFVLAGARLAAWVPLPALAGVLVVVAWNMSEHGHFRHVLRSAPRGDRAVLLLTFLLTVFVDLSLAIQVGMVVAAFVFMYRMSEAVQVGAGLTLVDEDEDIDAEAARRASEDARQRIGLPPGVEVFRIAGPLFFGAANRLDNLLDRLVPKPKVFILRMRMVPIVDASGVHALANLAERCRRQGIVLILSGLQEQPHEVLRRMGLQPCEGALYLAADFDEARRLAERLLTMPAPDA</sequence>
<reference evidence="7 8" key="1">
    <citation type="submission" date="2019-09" db="EMBL/GenBank/DDBJ databases">
        <title>Arenimonas chukotkensis sp. nov., a bacterium isolated from Chukotka hot spring, Arctic region, Russia.</title>
        <authorList>
            <person name="Zayulina K.S."/>
            <person name="Prokofeva M.I."/>
            <person name="Elcheninov A.G."/>
            <person name="Novikov A."/>
            <person name="Kochetkova T.V."/>
            <person name="Kublanov I.V."/>
        </authorList>
    </citation>
    <scope>NUCLEOTIDE SEQUENCE [LARGE SCALE GENOMIC DNA]</scope>
    <source>
        <strain evidence="7 8">3729k</strain>
    </source>
</reference>
<dbReference type="GO" id="GO:0055085">
    <property type="term" value="P:transmembrane transport"/>
    <property type="evidence" value="ECO:0007669"/>
    <property type="project" value="InterPro"/>
</dbReference>
<keyword evidence="3 5" id="KW-1133">Transmembrane helix</keyword>
<dbReference type="CDD" id="cd07042">
    <property type="entry name" value="STAS_SulP_like_sulfate_transporter"/>
    <property type="match status" value="1"/>
</dbReference>
<proteinExistence type="predicted"/>
<feature type="transmembrane region" description="Helical" evidence="5">
    <location>
        <begin position="179"/>
        <end position="197"/>
    </location>
</feature>
<keyword evidence="4 5" id="KW-0472">Membrane</keyword>
<dbReference type="InterPro" id="IPR002645">
    <property type="entry name" value="STAS_dom"/>
</dbReference>
<evidence type="ECO:0000256" key="2">
    <source>
        <dbReference type="ARBA" id="ARBA00022692"/>
    </source>
</evidence>
<evidence type="ECO:0000313" key="7">
    <source>
        <dbReference type="EMBL" id="KAA2285576.1"/>
    </source>
</evidence>
<dbReference type="AlphaFoldDB" id="A0A5B2ZBS6"/>
<protein>
    <submittedName>
        <fullName evidence="7">Sulfate permease</fullName>
    </submittedName>
</protein>
<dbReference type="InterPro" id="IPR001902">
    <property type="entry name" value="SLC26A/SulP_fam"/>
</dbReference>
<dbReference type="Gene3D" id="3.30.750.24">
    <property type="entry name" value="STAS domain"/>
    <property type="match status" value="1"/>
</dbReference>
<reference evidence="7 8" key="2">
    <citation type="submission" date="2019-09" db="EMBL/GenBank/DDBJ databases">
        <authorList>
            <person name="Mazur A."/>
        </authorList>
    </citation>
    <scope>NUCLEOTIDE SEQUENCE [LARGE SCALE GENOMIC DNA]</scope>
    <source>
        <strain evidence="7 8">3729k</strain>
    </source>
</reference>
<dbReference type="GO" id="GO:0016020">
    <property type="term" value="C:membrane"/>
    <property type="evidence" value="ECO:0007669"/>
    <property type="project" value="UniProtKB-SubCell"/>
</dbReference>
<feature type="transmembrane region" description="Helical" evidence="5">
    <location>
        <begin position="58"/>
        <end position="80"/>
    </location>
</feature>
<dbReference type="PROSITE" id="PS50801">
    <property type="entry name" value="STAS"/>
    <property type="match status" value="1"/>
</dbReference>
<evidence type="ECO:0000256" key="4">
    <source>
        <dbReference type="ARBA" id="ARBA00023136"/>
    </source>
</evidence>
<keyword evidence="8" id="KW-1185">Reference proteome</keyword>
<dbReference type="RefSeq" id="WP_149859678.1">
    <property type="nucleotide sequence ID" value="NZ_VUOD01000002.1"/>
</dbReference>
<comment type="caution">
    <text evidence="7">The sequence shown here is derived from an EMBL/GenBank/DDBJ whole genome shotgun (WGS) entry which is preliminary data.</text>
</comment>
<feature type="transmembrane region" description="Helical" evidence="5">
    <location>
        <begin position="204"/>
        <end position="223"/>
    </location>
</feature>
<dbReference type="Pfam" id="PF00916">
    <property type="entry name" value="Sulfate_transp"/>
    <property type="match status" value="1"/>
</dbReference>
<keyword evidence="2 5" id="KW-0812">Transmembrane</keyword>
<feature type="transmembrane region" description="Helical" evidence="5">
    <location>
        <begin position="322"/>
        <end position="341"/>
    </location>
</feature>
<dbReference type="Pfam" id="PF01740">
    <property type="entry name" value="STAS"/>
    <property type="match status" value="1"/>
</dbReference>
<name>A0A5B2ZBS6_9GAMM</name>
<feature type="transmembrane region" description="Helical" evidence="5">
    <location>
        <begin position="132"/>
        <end position="150"/>
    </location>
</feature>
<comment type="subcellular location">
    <subcellularLocation>
        <location evidence="1">Membrane</location>
        <topology evidence="1">Multi-pass membrane protein</topology>
    </subcellularLocation>
</comment>
<feature type="transmembrane region" description="Helical" evidence="5">
    <location>
        <begin position="386"/>
        <end position="417"/>
    </location>
</feature>
<evidence type="ECO:0000256" key="5">
    <source>
        <dbReference type="SAM" id="Phobius"/>
    </source>
</evidence>
<feature type="transmembrane region" description="Helical" evidence="5">
    <location>
        <begin position="31"/>
        <end position="51"/>
    </location>
</feature>
<dbReference type="InterPro" id="IPR036513">
    <property type="entry name" value="STAS_dom_sf"/>
</dbReference>
<dbReference type="NCBIfam" id="TIGR00815">
    <property type="entry name" value="sulP"/>
    <property type="match status" value="1"/>
</dbReference>
<dbReference type="EMBL" id="VUOD01000002">
    <property type="protein sequence ID" value="KAA2285576.1"/>
    <property type="molecule type" value="Genomic_DNA"/>
</dbReference>
<accession>A0A5B2ZBS6</accession>